<dbReference type="InterPro" id="IPR041231">
    <property type="entry name" value="FlgA_N"/>
</dbReference>
<dbReference type="AlphaFoldDB" id="A0A7T4R3N7"/>
<gene>
    <name evidence="9" type="primary">flgA</name>
    <name evidence="9" type="ORF">I6N98_07670</name>
</gene>
<keyword evidence="7" id="KW-1005">Bacterial flagellum biogenesis</keyword>
<keyword evidence="9" id="KW-0969">Cilium</keyword>
<evidence type="ECO:0000259" key="8">
    <source>
        <dbReference type="SMART" id="SM00858"/>
    </source>
</evidence>
<organism evidence="9 10">
    <name type="scientific">Spongiibacter nanhainus</name>
    <dbReference type="NCBI Taxonomy" id="2794344"/>
    <lineage>
        <taxon>Bacteria</taxon>
        <taxon>Pseudomonadati</taxon>
        <taxon>Pseudomonadota</taxon>
        <taxon>Gammaproteobacteria</taxon>
        <taxon>Cellvibrionales</taxon>
        <taxon>Spongiibacteraceae</taxon>
        <taxon>Spongiibacter</taxon>
    </lineage>
</organism>
<evidence type="ECO:0000256" key="4">
    <source>
        <dbReference type="ARBA" id="ARBA00022729"/>
    </source>
</evidence>
<dbReference type="Pfam" id="PF13144">
    <property type="entry name" value="ChapFlgA"/>
    <property type="match status" value="1"/>
</dbReference>
<comment type="similarity">
    <text evidence="2 7">Belongs to the FlgA family.</text>
</comment>
<evidence type="ECO:0000256" key="3">
    <source>
        <dbReference type="ARBA" id="ARBA00014754"/>
    </source>
</evidence>
<dbReference type="PANTHER" id="PTHR36307:SF1">
    <property type="entry name" value="FLAGELLA BASAL BODY P-RING FORMATION PROTEIN FLGA"/>
    <property type="match status" value="1"/>
</dbReference>
<comment type="function">
    <text evidence="6 7">Involved in the assembly process of the P-ring formation. It may associate with FlgF on the rod constituting a structure essential for the P-ring assembly or may act as a modulator protein for the P-ring assembly.</text>
</comment>
<keyword evidence="9" id="KW-0282">Flagellum</keyword>
<dbReference type="Gene3D" id="3.90.1210.10">
    <property type="entry name" value="Antifreeze-like/N-acetylneuraminic acid synthase C-terminal domain"/>
    <property type="match status" value="1"/>
</dbReference>
<keyword evidence="4" id="KW-0732">Signal</keyword>
<dbReference type="InterPro" id="IPR013974">
    <property type="entry name" value="SAF"/>
</dbReference>
<dbReference type="GO" id="GO:0042597">
    <property type="term" value="C:periplasmic space"/>
    <property type="evidence" value="ECO:0007669"/>
    <property type="project" value="UniProtKB-SubCell"/>
</dbReference>
<dbReference type="SMART" id="SM00858">
    <property type="entry name" value="SAF"/>
    <property type="match status" value="1"/>
</dbReference>
<dbReference type="GO" id="GO:0044780">
    <property type="term" value="P:bacterial-type flagellum assembly"/>
    <property type="evidence" value="ECO:0007669"/>
    <property type="project" value="InterPro"/>
</dbReference>
<accession>A0A7T4R3N7</accession>
<evidence type="ECO:0000313" key="10">
    <source>
        <dbReference type="Proteomes" id="UP000596063"/>
    </source>
</evidence>
<dbReference type="EMBL" id="CP066167">
    <property type="protein sequence ID" value="QQD19710.1"/>
    <property type="molecule type" value="Genomic_DNA"/>
</dbReference>
<protein>
    <recommendedName>
        <fullName evidence="3 7">Flagella basal body P-ring formation protein FlgA</fullName>
    </recommendedName>
</protein>
<dbReference type="PANTHER" id="PTHR36307">
    <property type="entry name" value="FLAGELLA BASAL BODY P-RING FORMATION PROTEIN FLGA"/>
    <property type="match status" value="1"/>
</dbReference>
<dbReference type="InterPro" id="IPR039246">
    <property type="entry name" value="Flagellar_FlgA"/>
</dbReference>
<keyword evidence="5 7" id="KW-0574">Periplasm</keyword>
<dbReference type="RefSeq" id="WP_198571194.1">
    <property type="nucleotide sequence ID" value="NZ_CP066167.1"/>
</dbReference>
<dbReference type="Gene3D" id="2.30.30.760">
    <property type="match status" value="1"/>
</dbReference>
<evidence type="ECO:0000256" key="1">
    <source>
        <dbReference type="ARBA" id="ARBA00004418"/>
    </source>
</evidence>
<reference evidence="9 10" key="1">
    <citation type="submission" date="2020-12" db="EMBL/GenBank/DDBJ databases">
        <authorList>
            <person name="Shan Y."/>
        </authorList>
    </citation>
    <scope>NUCLEOTIDE SEQUENCE [LARGE SCALE GENOMIC DNA]</scope>
    <source>
        <strain evidence="10">csc3.9</strain>
    </source>
</reference>
<dbReference type="Proteomes" id="UP000596063">
    <property type="component" value="Chromosome"/>
</dbReference>
<evidence type="ECO:0000256" key="5">
    <source>
        <dbReference type="ARBA" id="ARBA00022764"/>
    </source>
</evidence>
<keyword evidence="10" id="KW-1185">Reference proteome</keyword>
<feature type="domain" description="SAF" evidence="8">
    <location>
        <begin position="105"/>
        <end position="167"/>
    </location>
</feature>
<evidence type="ECO:0000256" key="7">
    <source>
        <dbReference type="RuleBase" id="RU362063"/>
    </source>
</evidence>
<evidence type="ECO:0000256" key="6">
    <source>
        <dbReference type="ARBA" id="ARBA00025643"/>
    </source>
</evidence>
<comment type="subcellular location">
    <subcellularLocation>
        <location evidence="1 7">Periplasm</location>
    </subcellularLocation>
</comment>
<name>A0A7T4R3N7_9GAMM</name>
<evidence type="ECO:0000256" key="2">
    <source>
        <dbReference type="ARBA" id="ARBA00010474"/>
    </source>
</evidence>
<sequence length="229" mass="24448">MSCILVVGAASATTNAASDPTIENPDRIAATATAYVAKHNPWKSMDHRIEVDRLDPRTRLARCKTSLEAFLPPGGTIRRRTTVGVRCSGPSPWKIYVPVTVAAYTKVMVANRPIGPGASISQDSVSWVERDVSTLSYGYLPSLKGQGGLRARRSIPQGAVITANMVEANAIVHKGQRISLRSDSGSISVTMSGIALQDGAINSRIPVRNLSSGRRLEGVVESSEVVVLR</sequence>
<dbReference type="InterPro" id="IPR017585">
    <property type="entry name" value="SAF_FlgA"/>
</dbReference>
<dbReference type="CDD" id="cd11614">
    <property type="entry name" value="SAF_CpaB_FlgA_like"/>
    <property type="match status" value="1"/>
</dbReference>
<proteinExistence type="inferred from homology"/>
<dbReference type="Pfam" id="PF17656">
    <property type="entry name" value="ChapFlgA_N"/>
    <property type="match status" value="1"/>
</dbReference>
<keyword evidence="9" id="KW-0966">Cell projection</keyword>
<dbReference type="NCBIfam" id="TIGR03170">
    <property type="entry name" value="flgA_cterm"/>
    <property type="match status" value="1"/>
</dbReference>
<evidence type="ECO:0000313" key="9">
    <source>
        <dbReference type="EMBL" id="QQD19710.1"/>
    </source>
</evidence>
<dbReference type="KEGG" id="snan:I6N98_07670"/>